<dbReference type="STRING" id="1855912.LuPra_02526"/>
<name>A0A143PLD6_LUTPR</name>
<evidence type="ECO:0000313" key="1">
    <source>
        <dbReference type="EMBL" id="AMY09311.1"/>
    </source>
</evidence>
<dbReference type="EMBL" id="CP015136">
    <property type="protein sequence ID" value="AMY09311.1"/>
    <property type="molecule type" value="Genomic_DNA"/>
</dbReference>
<keyword evidence="2" id="KW-1185">Reference proteome</keyword>
<organism evidence="1 2">
    <name type="scientific">Luteitalea pratensis</name>
    <dbReference type="NCBI Taxonomy" id="1855912"/>
    <lineage>
        <taxon>Bacteria</taxon>
        <taxon>Pseudomonadati</taxon>
        <taxon>Acidobacteriota</taxon>
        <taxon>Vicinamibacteria</taxon>
        <taxon>Vicinamibacterales</taxon>
        <taxon>Vicinamibacteraceae</taxon>
        <taxon>Luteitalea</taxon>
    </lineage>
</organism>
<evidence type="ECO:0000313" key="2">
    <source>
        <dbReference type="Proteomes" id="UP000076079"/>
    </source>
</evidence>
<gene>
    <name evidence="1" type="ORF">LuPra_02526</name>
</gene>
<dbReference type="PATRIC" id="fig|1813736.3.peg.2658"/>
<accession>A0A143PLD6</accession>
<protein>
    <recommendedName>
        <fullName evidence="3">Tetratricopeptide repeat protein</fullName>
    </recommendedName>
</protein>
<reference evidence="2" key="2">
    <citation type="submission" date="2016-04" db="EMBL/GenBank/DDBJ databases">
        <title>First Complete Genome Sequence of a Subdivision 6 Acidobacterium.</title>
        <authorList>
            <person name="Huang S."/>
            <person name="Vieira S."/>
            <person name="Bunk B."/>
            <person name="Riedel T."/>
            <person name="Sproeer C."/>
            <person name="Overmann J."/>
        </authorList>
    </citation>
    <scope>NUCLEOTIDE SEQUENCE [LARGE SCALE GENOMIC DNA]</scope>
    <source>
        <strain evidence="2">DSM 100886 HEG_-6_39</strain>
    </source>
</reference>
<sequence>MRRNIMSDQRTASYRYYRLGLLYLDLGMTRRAEEVFGVPTTTDRHQFLARAAAARNDWPLVRERLIAFSRHFDRAHPATGSLLVEANLLPQAGRLKATWDRNQYWPEYVIAPFQAALHVAHGRPRDARRVLDAALPQLAGSHFARNWRRFIVNKARSIQPRPSRLT</sequence>
<proteinExistence type="predicted"/>
<evidence type="ECO:0008006" key="3">
    <source>
        <dbReference type="Google" id="ProtNLM"/>
    </source>
</evidence>
<reference evidence="1 2" key="1">
    <citation type="journal article" date="2016" name="Genome Announc.">
        <title>First Complete Genome Sequence of a Subdivision 6 Acidobacterium Strain.</title>
        <authorList>
            <person name="Huang S."/>
            <person name="Vieira S."/>
            <person name="Bunk B."/>
            <person name="Riedel T."/>
            <person name="Sproer C."/>
            <person name="Overmann J."/>
        </authorList>
    </citation>
    <scope>NUCLEOTIDE SEQUENCE [LARGE SCALE GENOMIC DNA]</scope>
    <source>
        <strain evidence="2">DSM 100886 HEG_-6_39</strain>
    </source>
</reference>
<dbReference type="AlphaFoldDB" id="A0A143PLD6"/>
<dbReference type="KEGG" id="abac:LuPra_02526"/>
<dbReference type="Proteomes" id="UP000076079">
    <property type="component" value="Chromosome"/>
</dbReference>